<accession>A0A6I9TWJ2</accession>
<evidence type="ECO:0000256" key="3">
    <source>
        <dbReference type="ARBA" id="ARBA00022842"/>
    </source>
</evidence>
<sequence length="600" mass="69918">MNMGANRVLIPSTLERILGRKEYSKRYCSAISCATSLLILRPRCCSFQLQHHVPTPRRSGNYGPPLWDFNYIQSLNTHYAEEGYLRRVSELKVEVKKMLVQEKEVVSRVEELELIDELQRLGISYHFDDEINQILGCLYDEKYGGKNSEGKEWDLYTTALEFRLLRQHGFIVPQEIFDCFRNEKGDFDPSLAHDTKGLFQLYEASFLSKPNEKTLDLAREFATNFLQKNPNAKVDESLSILVRHALELPIHWRVQRPNARWFIEAYERRSNVNPLVLELAKLDFNIVQATHQEELKHVYGWWKQTGIAENLPFARDRMVECYFWTTGVFSHPQYSYPRIMTSKLNALVTVIDDIFDIYATHQEMQLFYNAIQRWDVEAIDQLPNYMQICYLALYNFINEMAYDVLKQQGLVIIPHLRKSWADLCRTYLQEAEWYLRGYTPTLEEYMNNAWISISAPVVLSHAYFLVANPIEKEVIPSLYKYHDLVRYSATVLRLADDIATSPDEVKRGDVQKSIQCYMNESGGSGEEAVEYIRFVIGETWKNMNQEAFAGDDSPFPQDFVRIAADLGRMAQYMYQYGDGHGVQNCDIKTRISSSLFHPIL</sequence>
<evidence type="ECO:0000256" key="1">
    <source>
        <dbReference type="ARBA" id="ARBA00001946"/>
    </source>
</evidence>
<evidence type="ECO:0000259" key="4">
    <source>
        <dbReference type="Pfam" id="PF01397"/>
    </source>
</evidence>
<dbReference type="Proteomes" id="UP000504604">
    <property type="component" value="Linkage group LG8"/>
</dbReference>
<dbReference type="PANTHER" id="PTHR31225">
    <property type="entry name" value="OS04G0344100 PROTEIN-RELATED"/>
    <property type="match status" value="1"/>
</dbReference>
<dbReference type="AlphaFoldDB" id="A0A6I9TWJ2"/>
<dbReference type="SFLD" id="SFLDS00005">
    <property type="entry name" value="Isoprenoid_Synthase_Type_I"/>
    <property type="match status" value="1"/>
</dbReference>
<dbReference type="Pfam" id="PF03936">
    <property type="entry name" value="Terpene_synth_C"/>
    <property type="match status" value="1"/>
</dbReference>
<dbReference type="InterPro" id="IPR008930">
    <property type="entry name" value="Terpenoid_cyclase/PrenylTrfase"/>
</dbReference>
<dbReference type="Gene3D" id="1.50.10.130">
    <property type="entry name" value="Terpene synthase, N-terminal domain"/>
    <property type="match status" value="1"/>
</dbReference>
<gene>
    <name evidence="7" type="primary">LOC105169448</name>
</gene>
<evidence type="ECO:0000256" key="2">
    <source>
        <dbReference type="ARBA" id="ARBA00022723"/>
    </source>
</evidence>
<dbReference type="FunFam" id="1.50.10.130:FF:000001">
    <property type="entry name" value="Isoprene synthase, chloroplastic"/>
    <property type="match status" value="1"/>
</dbReference>
<dbReference type="KEGG" id="sind:105169448"/>
<evidence type="ECO:0000313" key="7">
    <source>
        <dbReference type="RefSeq" id="XP_011088140.2"/>
    </source>
</evidence>
<dbReference type="InterPro" id="IPR001906">
    <property type="entry name" value="Terpene_synth_N"/>
</dbReference>
<dbReference type="InterPro" id="IPR008949">
    <property type="entry name" value="Isoprenoid_synthase_dom_sf"/>
</dbReference>
<dbReference type="Pfam" id="PF01397">
    <property type="entry name" value="Terpene_synth"/>
    <property type="match status" value="1"/>
</dbReference>
<dbReference type="Gene3D" id="1.10.600.10">
    <property type="entry name" value="Farnesyl Diphosphate Synthase"/>
    <property type="match status" value="1"/>
</dbReference>
<dbReference type="SFLD" id="SFLDG01019">
    <property type="entry name" value="Terpene_Cyclase_Like_1_C_Termi"/>
    <property type="match status" value="1"/>
</dbReference>
<dbReference type="GeneID" id="105169448"/>
<comment type="cofactor">
    <cofactor evidence="1">
        <name>Mg(2+)</name>
        <dbReference type="ChEBI" id="CHEBI:18420"/>
    </cofactor>
</comment>
<dbReference type="GO" id="GO:0016102">
    <property type="term" value="P:diterpenoid biosynthetic process"/>
    <property type="evidence" value="ECO:0007669"/>
    <property type="project" value="InterPro"/>
</dbReference>
<dbReference type="InterPro" id="IPR034741">
    <property type="entry name" value="Terpene_cyclase-like_1_C"/>
</dbReference>
<name>A0A6I9TWJ2_SESIN</name>
<dbReference type="OrthoDB" id="1936865at2759"/>
<dbReference type="FunFam" id="1.10.600.10:FF:000007">
    <property type="entry name" value="Isoprene synthase, chloroplastic"/>
    <property type="match status" value="1"/>
</dbReference>
<keyword evidence="3" id="KW-0460">Magnesium</keyword>
<dbReference type="RefSeq" id="XP_011088140.2">
    <property type="nucleotide sequence ID" value="XM_011089838.2"/>
</dbReference>
<keyword evidence="2" id="KW-0479">Metal-binding</keyword>
<dbReference type="SFLD" id="SFLDG01014">
    <property type="entry name" value="Terpene_Cyclase_Like_1_N-term"/>
    <property type="match status" value="1"/>
</dbReference>
<dbReference type="FunCoup" id="A0A6I9TWJ2">
    <property type="interactions" value="233"/>
</dbReference>
<dbReference type="SUPFAM" id="SSF48576">
    <property type="entry name" value="Terpenoid synthases"/>
    <property type="match status" value="1"/>
</dbReference>
<organism evidence="6 7">
    <name type="scientific">Sesamum indicum</name>
    <name type="common">Oriental sesame</name>
    <name type="synonym">Sesamum orientale</name>
    <dbReference type="NCBI Taxonomy" id="4182"/>
    <lineage>
        <taxon>Eukaryota</taxon>
        <taxon>Viridiplantae</taxon>
        <taxon>Streptophyta</taxon>
        <taxon>Embryophyta</taxon>
        <taxon>Tracheophyta</taxon>
        <taxon>Spermatophyta</taxon>
        <taxon>Magnoliopsida</taxon>
        <taxon>eudicotyledons</taxon>
        <taxon>Gunneridae</taxon>
        <taxon>Pentapetalae</taxon>
        <taxon>asterids</taxon>
        <taxon>lamiids</taxon>
        <taxon>Lamiales</taxon>
        <taxon>Pedaliaceae</taxon>
        <taxon>Sesamum</taxon>
    </lineage>
</organism>
<dbReference type="InParanoid" id="A0A6I9TWJ2"/>
<protein>
    <submittedName>
        <fullName evidence="7">Terpene synthase 10-like</fullName>
    </submittedName>
</protein>
<dbReference type="InterPro" id="IPR044814">
    <property type="entry name" value="Terpene_cyclase_plant_C1"/>
</dbReference>
<keyword evidence="6" id="KW-1185">Reference proteome</keyword>
<dbReference type="GO" id="GO:0010333">
    <property type="term" value="F:terpene synthase activity"/>
    <property type="evidence" value="ECO:0007669"/>
    <property type="project" value="InterPro"/>
</dbReference>
<dbReference type="InterPro" id="IPR005630">
    <property type="entry name" value="Terpene_synthase_metal-bd"/>
</dbReference>
<feature type="domain" description="Terpene synthase metal-binding" evidence="5">
    <location>
        <begin position="303"/>
        <end position="541"/>
    </location>
</feature>
<proteinExistence type="predicted"/>
<dbReference type="GO" id="GO:0000287">
    <property type="term" value="F:magnesium ion binding"/>
    <property type="evidence" value="ECO:0007669"/>
    <property type="project" value="InterPro"/>
</dbReference>
<dbReference type="SFLD" id="SFLDG01604">
    <property type="entry name" value="Terpene_Cyclase_Like_1_C_Termi"/>
    <property type="match status" value="1"/>
</dbReference>
<dbReference type="PANTHER" id="PTHR31225:SF9">
    <property type="entry name" value="TERPENE SYNTHASE 10"/>
    <property type="match status" value="1"/>
</dbReference>
<feature type="domain" description="Terpene synthase N-terminal" evidence="4">
    <location>
        <begin position="67"/>
        <end position="246"/>
    </location>
</feature>
<reference evidence="7" key="1">
    <citation type="submission" date="2025-08" db="UniProtKB">
        <authorList>
            <consortium name="RefSeq"/>
        </authorList>
    </citation>
    <scope>IDENTIFICATION</scope>
</reference>
<dbReference type="SUPFAM" id="SSF48239">
    <property type="entry name" value="Terpenoid cyclases/Protein prenyltransferases"/>
    <property type="match status" value="1"/>
</dbReference>
<dbReference type="InterPro" id="IPR036965">
    <property type="entry name" value="Terpene_synth_N_sf"/>
</dbReference>
<dbReference type="InterPro" id="IPR050148">
    <property type="entry name" value="Terpene_synthase-like"/>
</dbReference>
<evidence type="ECO:0000259" key="5">
    <source>
        <dbReference type="Pfam" id="PF03936"/>
    </source>
</evidence>
<dbReference type="CDD" id="cd00684">
    <property type="entry name" value="Terpene_cyclase_plant_C1"/>
    <property type="match status" value="1"/>
</dbReference>
<evidence type="ECO:0000313" key="6">
    <source>
        <dbReference type="Proteomes" id="UP000504604"/>
    </source>
</evidence>